<feature type="region of interest" description="Disordered" evidence="1">
    <location>
        <begin position="1"/>
        <end position="297"/>
    </location>
</feature>
<protein>
    <submittedName>
        <fullName evidence="2">Uncharacterized protein</fullName>
    </submittedName>
</protein>
<sequence>MPDFLRSQKARGRNAPFKPQRPKELTPERTQVESNADSSRDHLAYTASTHVRSRKRNVVEDSESEQDVTPPDTPRPTKIARTQLPSPESYQDAQVDNTVLVSESVADDSMDEDAIPSTKKQSQSALQNKKLSSQMQKASAGQTQKTSASQVQNGKTKKASGALADDSMHEDDSMDEDAIPSTKKQSQSALQNKKLSSQMQKASAGQTQKTSTSQMQNGKRKKASATSATPSASATSSTSSASGAAGQPDIRKSKGKALAVSTKPLQASTKQKSLATMSDKAPAALKATSKSAMAKDRNITFVNGDDDSVDIAKAFRSRSNSSTTLAPTSQRPSQNTSQSTTTSKAPQPTSKAPQPTSKAPQPTSKVVSKSEDVAWDELNIMGRRWYLATLSNTFVDEPIQAVFVGMKPTNSIYIEAKTKLQRAYKQWKFRTLKEASKWMKRYIAVQKQSRIRELNAMTMEQLKTVVSDNFDDSWLSSVFGFGLEAVNFDDITELGLRFLRYAFKQLVCRQRMAELREANVHDLRTSKFTRQHVVNFYDALHRHKSFEAITIDDFPERRIPRTIQYKKQAKVDINNDSDASLGEEEMYELSDDDLDITADVATNSPCEAIMEDDDAT</sequence>
<dbReference type="AlphaFoldDB" id="A0A8H3J7N1"/>
<dbReference type="OrthoDB" id="5429554at2759"/>
<dbReference type="Proteomes" id="UP000664521">
    <property type="component" value="Unassembled WGS sequence"/>
</dbReference>
<evidence type="ECO:0000256" key="1">
    <source>
        <dbReference type="SAM" id="MobiDB-lite"/>
    </source>
</evidence>
<feature type="compositionally biased region" description="Basic and acidic residues" evidence="1">
    <location>
        <begin position="21"/>
        <end position="31"/>
    </location>
</feature>
<feature type="compositionally biased region" description="Polar residues" evidence="1">
    <location>
        <begin position="118"/>
        <end position="154"/>
    </location>
</feature>
<keyword evidence="3" id="KW-1185">Reference proteome</keyword>
<name>A0A8H3J7N1_9LECA</name>
<organism evidence="2 3">
    <name type="scientific">Heterodermia speciosa</name>
    <dbReference type="NCBI Taxonomy" id="116794"/>
    <lineage>
        <taxon>Eukaryota</taxon>
        <taxon>Fungi</taxon>
        <taxon>Dikarya</taxon>
        <taxon>Ascomycota</taxon>
        <taxon>Pezizomycotina</taxon>
        <taxon>Lecanoromycetes</taxon>
        <taxon>OSLEUM clade</taxon>
        <taxon>Lecanoromycetidae</taxon>
        <taxon>Caliciales</taxon>
        <taxon>Physciaceae</taxon>
        <taxon>Heterodermia</taxon>
    </lineage>
</organism>
<reference evidence="2" key="1">
    <citation type="submission" date="2021-03" db="EMBL/GenBank/DDBJ databases">
        <authorList>
            <person name="Tagirdzhanova G."/>
        </authorList>
    </citation>
    <scope>NUCLEOTIDE SEQUENCE</scope>
</reference>
<feature type="compositionally biased region" description="Low complexity" evidence="1">
    <location>
        <begin position="224"/>
        <end position="245"/>
    </location>
</feature>
<feature type="compositionally biased region" description="Polar residues" evidence="1">
    <location>
        <begin position="83"/>
        <end position="101"/>
    </location>
</feature>
<feature type="compositionally biased region" description="Polar residues" evidence="1">
    <location>
        <begin position="344"/>
        <end position="367"/>
    </location>
</feature>
<evidence type="ECO:0000313" key="3">
    <source>
        <dbReference type="Proteomes" id="UP000664521"/>
    </source>
</evidence>
<dbReference type="EMBL" id="CAJPDS010000272">
    <property type="protein sequence ID" value="CAF9941948.1"/>
    <property type="molecule type" value="Genomic_DNA"/>
</dbReference>
<feature type="compositionally biased region" description="Low complexity" evidence="1">
    <location>
        <begin position="328"/>
        <end position="343"/>
    </location>
</feature>
<proteinExistence type="predicted"/>
<feature type="compositionally biased region" description="Polar residues" evidence="1">
    <location>
        <begin position="182"/>
        <end position="217"/>
    </location>
</feature>
<feature type="region of interest" description="Disordered" evidence="1">
    <location>
        <begin position="317"/>
        <end position="368"/>
    </location>
</feature>
<evidence type="ECO:0000313" key="2">
    <source>
        <dbReference type="EMBL" id="CAF9941948.1"/>
    </source>
</evidence>
<feature type="compositionally biased region" description="Acidic residues" evidence="1">
    <location>
        <begin position="105"/>
        <end position="114"/>
    </location>
</feature>
<feature type="compositionally biased region" description="Polar residues" evidence="1">
    <location>
        <begin position="317"/>
        <end position="327"/>
    </location>
</feature>
<feature type="compositionally biased region" description="Polar residues" evidence="1">
    <location>
        <begin position="263"/>
        <end position="276"/>
    </location>
</feature>
<gene>
    <name evidence="2" type="ORF">HETSPECPRED_004484</name>
</gene>
<accession>A0A8H3J7N1</accession>
<comment type="caution">
    <text evidence="2">The sequence shown here is derived from an EMBL/GenBank/DDBJ whole genome shotgun (WGS) entry which is preliminary data.</text>
</comment>